<keyword evidence="1" id="KW-0472">Membrane</keyword>
<proteinExistence type="predicted"/>
<organism evidence="4 5">
    <name type="scientific">Paenibacillus odorifer</name>
    <dbReference type="NCBI Taxonomy" id="189426"/>
    <lineage>
        <taxon>Bacteria</taxon>
        <taxon>Bacillati</taxon>
        <taxon>Bacillota</taxon>
        <taxon>Bacilli</taxon>
        <taxon>Bacillales</taxon>
        <taxon>Paenibacillaceae</taxon>
        <taxon>Paenibacillus</taxon>
    </lineage>
</organism>
<feature type="transmembrane region" description="Helical" evidence="1">
    <location>
        <begin position="56"/>
        <end position="76"/>
    </location>
</feature>
<dbReference type="RefSeq" id="WP_076285556.1">
    <property type="nucleotide sequence ID" value="NZ_MPTW01000011.1"/>
</dbReference>
<dbReference type="AlphaFoldDB" id="A0A1R0ZDR2"/>
<keyword evidence="1" id="KW-0812">Transmembrane</keyword>
<evidence type="ECO:0000313" key="4">
    <source>
        <dbReference type="EMBL" id="OME67717.1"/>
    </source>
</evidence>
<dbReference type="Gene3D" id="2.60.40.1630">
    <property type="entry name" value="bacillus anthracis domain"/>
    <property type="match status" value="1"/>
</dbReference>
<accession>A0A1R0ZDR2</accession>
<protein>
    <recommendedName>
        <fullName evidence="6">DUF4179 domain-containing protein</fullName>
    </recommendedName>
</protein>
<keyword evidence="1" id="KW-1133">Transmembrane helix</keyword>
<reference evidence="4 5" key="1">
    <citation type="submission" date="2016-11" db="EMBL/GenBank/DDBJ databases">
        <title>Paenibacillus species isolates.</title>
        <authorList>
            <person name="Beno S.M."/>
        </authorList>
    </citation>
    <scope>NUCLEOTIDE SEQUENCE [LARGE SCALE GENOMIC DNA]</scope>
    <source>
        <strain evidence="4 5">FSL H7-0443</strain>
    </source>
</reference>
<gene>
    <name evidence="4" type="ORF">BSK65_19485</name>
</gene>
<comment type="caution">
    <text evidence="4">The sequence shown here is derived from an EMBL/GenBank/DDBJ whole genome shotgun (WGS) entry which is preliminary data.</text>
</comment>
<sequence length="366" mass="41002">MSNPELELDLGILKEQRIEEMPELVRVRMEQTYQMMSSVPPKPVSVKKKSRWLRNVMITTASVAAAGVIFISLGFISPAMAQTLKQIPFVDSVFRLAGDLGLQTANEKGMTAAVHQTVTHQGVTLSVSELMYDGSRLSLVLTRDMPEDANETFYDLWGSEKGPEGLVNNIDFFINGEPVNTSWGISSGGDQAPDSLIVTTFESVEVPDEFDFSMVVRIAKLNQDFEFNISVKKNNTNSIVLTPAEMKTHDHIHMKIKRIELSQTTTRLVVEIRGEPGEDIREFQQKIPDKYKITGFLNIDFDLTDEQGRTPTFIGGSGSGEGDYLSYTTMFEPMEATPKTVTVKPYIRSRENKVYIPELEFTVPVQ</sequence>
<dbReference type="EMBL" id="MPTW01000011">
    <property type="protein sequence ID" value="OME67717.1"/>
    <property type="molecule type" value="Genomic_DNA"/>
</dbReference>
<dbReference type="InterPro" id="IPR025436">
    <property type="entry name" value="DUF4179"/>
</dbReference>
<evidence type="ECO:0000259" key="3">
    <source>
        <dbReference type="Pfam" id="PF18705"/>
    </source>
</evidence>
<evidence type="ECO:0000313" key="5">
    <source>
        <dbReference type="Proteomes" id="UP000187425"/>
    </source>
</evidence>
<dbReference type="Pfam" id="PF18705">
    <property type="entry name" value="DUF5643"/>
    <property type="match status" value="1"/>
</dbReference>
<dbReference type="Proteomes" id="UP000187425">
    <property type="component" value="Unassembled WGS sequence"/>
</dbReference>
<dbReference type="InterPro" id="IPR040680">
    <property type="entry name" value="DUF5643"/>
</dbReference>
<evidence type="ECO:0000259" key="2">
    <source>
        <dbReference type="Pfam" id="PF13786"/>
    </source>
</evidence>
<name>A0A1R0ZDR2_9BACL</name>
<evidence type="ECO:0000256" key="1">
    <source>
        <dbReference type="SAM" id="Phobius"/>
    </source>
</evidence>
<evidence type="ECO:0008006" key="6">
    <source>
        <dbReference type="Google" id="ProtNLM"/>
    </source>
</evidence>
<feature type="domain" description="DUF4179" evidence="2">
    <location>
        <begin position="58"/>
        <end position="141"/>
    </location>
</feature>
<feature type="domain" description="DUF5643" evidence="3">
    <location>
        <begin position="239"/>
        <end position="361"/>
    </location>
</feature>
<dbReference type="Pfam" id="PF13786">
    <property type="entry name" value="DUF4179"/>
    <property type="match status" value="1"/>
</dbReference>